<gene>
    <name evidence="2" type="ORF">GCM10010126_18860</name>
</gene>
<dbReference type="AlphaFoldDB" id="A0AA37BF92"/>
<feature type="region of interest" description="Disordered" evidence="1">
    <location>
        <begin position="330"/>
        <end position="354"/>
    </location>
</feature>
<protein>
    <submittedName>
        <fullName evidence="2">Uncharacterized protein</fullName>
    </submittedName>
</protein>
<evidence type="ECO:0000313" key="2">
    <source>
        <dbReference type="EMBL" id="GGK59531.1"/>
    </source>
</evidence>
<feature type="compositionally biased region" description="Pro residues" evidence="1">
    <location>
        <begin position="293"/>
        <end position="304"/>
    </location>
</feature>
<evidence type="ECO:0000256" key="1">
    <source>
        <dbReference type="SAM" id="MobiDB-lite"/>
    </source>
</evidence>
<accession>A0AA37BF92</accession>
<organism evidence="2 3">
    <name type="scientific">Planomonospora parontospora</name>
    <dbReference type="NCBI Taxonomy" id="58119"/>
    <lineage>
        <taxon>Bacteria</taxon>
        <taxon>Bacillati</taxon>
        <taxon>Actinomycetota</taxon>
        <taxon>Actinomycetes</taxon>
        <taxon>Streptosporangiales</taxon>
        <taxon>Streptosporangiaceae</taxon>
        <taxon>Planomonospora</taxon>
    </lineage>
</organism>
<name>A0AA37BF92_9ACTN</name>
<dbReference type="EMBL" id="BMQD01000005">
    <property type="protein sequence ID" value="GGK59531.1"/>
    <property type="molecule type" value="Genomic_DNA"/>
</dbReference>
<sequence length="533" mass="55746">MHEHGAHLLDYAVYHLGPERATAAVAAAVAACGVRSAPENAPENVSVRARLLAVLRRDCFTRPGHRDGYVPGGGPGMPDVLLIEQGWGLADPLGTEALRLMFRHELTSEDLAYVLALPVEEVDRLATRTQDIIETLVSALDGLAHGRPTCPELRALAASAFPGDRPEPSGGPGHAREELLAHIVRCPACTRPINIRYTVPQMISHPPLPPLTPEAGTRILDAVPEASAPPAAAEPPRAGLPAPRRGTAPYAKPYPSRAAKPYPPRSAPSARPAPSQPSAVAPPRGERTVPLAAPVPPAAPAPPARPEHDTPLYDALLSQIASRAGQANLDVPLSIPSSTGPPGTARDPGHPHDGPRARFAEALTWAGDRFRTTTLKIIVIVVAGTAGTLTGMNLLGPIGAERPAGTLPSSRPQAAVTVAPSPPTAFPEESALAAEGTLAARVPLPVEVTLDEYGRGSMTLTVTSGDPLAWRAAAPGLVVSPSTGTLERGDKSVITLRALRVRHWCGPAPFVTVPLTLHGPDDSISTTVRWRTC</sequence>
<dbReference type="Proteomes" id="UP000627984">
    <property type="component" value="Unassembled WGS sequence"/>
</dbReference>
<feature type="region of interest" description="Disordered" evidence="1">
    <location>
        <begin position="226"/>
        <end position="310"/>
    </location>
</feature>
<reference evidence="2" key="2">
    <citation type="submission" date="2022-09" db="EMBL/GenBank/DDBJ databases">
        <authorList>
            <person name="Sun Q."/>
            <person name="Ohkuma M."/>
        </authorList>
    </citation>
    <scope>NUCLEOTIDE SEQUENCE</scope>
    <source>
        <strain evidence="2">JCM 3093</strain>
    </source>
</reference>
<feature type="compositionally biased region" description="Low complexity" evidence="1">
    <location>
        <begin position="267"/>
        <end position="283"/>
    </location>
</feature>
<reference evidence="2" key="1">
    <citation type="journal article" date="2014" name="Int. J. Syst. Evol. Microbiol.">
        <title>Complete genome sequence of Corynebacterium casei LMG S-19264T (=DSM 44701T), isolated from a smear-ripened cheese.</title>
        <authorList>
            <consortium name="US DOE Joint Genome Institute (JGI-PGF)"/>
            <person name="Walter F."/>
            <person name="Albersmeier A."/>
            <person name="Kalinowski J."/>
            <person name="Ruckert C."/>
        </authorList>
    </citation>
    <scope>NUCLEOTIDE SEQUENCE</scope>
    <source>
        <strain evidence="2">JCM 3093</strain>
    </source>
</reference>
<comment type="caution">
    <text evidence="2">The sequence shown here is derived from an EMBL/GenBank/DDBJ whole genome shotgun (WGS) entry which is preliminary data.</text>
</comment>
<proteinExistence type="predicted"/>
<feature type="compositionally biased region" description="Low complexity" evidence="1">
    <location>
        <begin position="226"/>
        <end position="260"/>
    </location>
</feature>
<evidence type="ECO:0000313" key="3">
    <source>
        <dbReference type="Proteomes" id="UP000627984"/>
    </source>
</evidence>